<dbReference type="Pfam" id="PF05742">
    <property type="entry name" value="TANGO2"/>
    <property type="match status" value="2"/>
</dbReference>
<sequence>MCIGFIKVAKTADEKYKLIILNNRDEKLDRPTAEMHWHDGILSGVDEQDEARGTWLGLNRGGKIGMLLSITQPVHTKNQTAPSRGAIISTGKEKIKALVKCFNFYLFMYRYGTRSHTLITIDNNDKVTILERRMIAATEVDKSEWIDQKFEFCLDPL</sequence>
<evidence type="ECO:0000313" key="2">
    <source>
        <dbReference type="Proteomes" id="UP000005237"/>
    </source>
</evidence>
<proteinExistence type="predicted"/>
<reference evidence="1" key="2">
    <citation type="submission" date="2022-06" db="UniProtKB">
        <authorList>
            <consortium name="EnsemblMetazoa"/>
        </authorList>
    </citation>
    <scope>IDENTIFICATION</scope>
    <source>
        <strain evidence="1">DF5081</strain>
    </source>
</reference>
<name>A0A8R1EJ64_CAEJA</name>
<dbReference type="Proteomes" id="UP000005237">
    <property type="component" value="Unassembled WGS sequence"/>
</dbReference>
<keyword evidence="2" id="KW-1185">Reference proteome</keyword>
<dbReference type="GO" id="GO:0007030">
    <property type="term" value="P:Golgi organization"/>
    <property type="evidence" value="ECO:0007669"/>
    <property type="project" value="TreeGrafter"/>
</dbReference>
<dbReference type="GO" id="GO:0009306">
    <property type="term" value="P:protein secretion"/>
    <property type="evidence" value="ECO:0007669"/>
    <property type="project" value="TreeGrafter"/>
</dbReference>
<accession>A0A8R1EJ64</accession>
<dbReference type="GO" id="GO:0005794">
    <property type="term" value="C:Golgi apparatus"/>
    <property type="evidence" value="ECO:0007669"/>
    <property type="project" value="TreeGrafter"/>
</dbReference>
<dbReference type="InterPro" id="IPR008551">
    <property type="entry name" value="TANGO2"/>
</dbReference>
<evidence type="ECO:0000313" key="1">
    <source>
        <dbReference type="EnsemblMetazoa" id="CJA36073b.1"/>
    </source>
</evidence>
<dbReference type="EnsemblMetazoa" id="CJA36073b.1">
    <property type="protein sequence ID" value="CJA36073b.1"/>
    <property type="gene ID" value="WBGene00211920"/>
</dbReference>
<protein>
    <submittedName>
        <fullName evidence="1">Uncharacterized protein</fullName>
    </submittedName>
</protein>
<reference evidence="2" key="1">
    <citation type="submission" date="2010-08" db="EMBL/GenBank/DDBJ databases">
        <authorList>
            <consortium name="Caenorhabditis japonica Sequencing Consortium"/>
            <person name="Wilson R.K."/>
        </authorList>
    </citation>
    <scope>NUCLEOTIDE SEQUENCE [LARGE SCALE GENOMIC DNA]</scope>
    <source>
        <strain evidence="2">DF5081</strain>
    </source>
</reference>
<dbReference type="PANTHER" id="PTHR17985">
    <property type="entry name" value="SER/THR-RICH PROTEIN T10 IN DGCR REGION"/>
    <property type="match status" value="1"/>
</dbReference>
<dbReference type="AlphaFoldDB" id="A0A8R1EJ64"/>
<dbReference type="PANTHER" id="PTHR17985:SF8">
    <property type="entry name" value="TRANSPORT AND GOLGI ORGANIZATION PROTEIN 2 HOMOLOG"/>
    <property type="match status" value="1"/>
</dbReference>
<organism evidence="1 2">
    <name type="scientific">Caenorhabditis japonica</name>
    <dbReference type="NCBI Taxonomy" id="281687"/>
    <lineage>
        <taxon>Eukaryota</taxon>
        <taxon>Metazoa</taxon>
        <taxon>Ecdysozoa</taxon>
        <taxon>Nematoda</taxon>
        <taxon>Chromadorea</taxon>
        <taxon>Rhabditida</taxon>
        <taxon>Rhabditina</taxon>
        <taxon>Rhabditomorpha</taxon>
        <taxon>Rhabditoidea</taxon>
        <taxon>Rhabditidae</taxon>
        <taxon>Peloderinae</taxon>
        <taxon>Caenorhabditis</taxon>
    </lineage>
</organism>